<evidence type="ECO:0000256" key="5">
    <source>
        <dbReference type="SAM" id="MobiDB-lite"/>
    </source>
</evidence>
<dbReference type="GO" id="GO:0003677">
    <property type="term" value="F:DNA binding"/>
    <property type="evidence" value="ECO:0007669"/>
    <property type="project" value="UniProtKB-KW"/>
</dbReference>
<keyword evidence="2" id="KW-0156">Chromatin regulator</keyword>
<gene>
    <name evidence="7" type="ORF">ACHHYP_09136</name>
</gene>
<keyword evidence="3" id="KW-0238">DNA-binding</keyword>
<dbReference type="GO" id="GO:2000779">
    <property type="term" value="P:regulation of double-strand break repair"/>
    <property type="evidence" value="ECO:0007669"/>
    <property type="project" value="TreeGrafter"/>
</dbReference>
<dbReference type="PANTHER" id="PTHR13468:SF1">
    <property type="entry name" value="PROTEIN DEK"/>
    <property type="match status" value="1"/>
</dbReference>
<dbReference type="GO" id="GO:0006325">
    <property type="term" value="P:chromatin organization"/>
    <property type="evidence" value="ECO:0007669"/>
    <property type="project" value="UniProtKB-KW"/>
</dbReference>
<feature type="compositionally biased region" description="Basic and acidic residues" evidence="5">
    <location>
        <begin position="23"/>
        <end position="33"/>
    </location>
</feature>
<feature type="region of interest" description="Disordered" evidence="5">
    <location>
        <begin position="243"/>
        <end position="423"/>
    </location>
</feature>
<dbReference type="AlphaFoldDB" id="A0A1V9YNF7"/>
<feature type="region of interest" description="Disordered" evidence="5">
    <location>
        <begin position="1"/>
        <end position="67"/>
    </location>
</feature>
<feature type="compositionally biased region" description="Acidic residues" evidence="5">
    <location>
        <begin position="259"/>
        <end position="269"/>
    </location>
</feature>
<dbReference type="GO" id="GO:0005634">
    <property type="term" value="C:nucleus"/>
    <property type="evidence" value="ECO:0007669"/>
    <property type="project" value="UniProtKB-SubCell"/>
</dbReference>
<feature type="domain" description="DEK-C" evidence="6">
    <location>
        <begin position="414"/>
        <end position="468"/>
    </location>
</feature>
<feature type="compositionally biased region" description="Polar residues" evidence="5">
    <location>
        <begin position="1"/>
        <end position="12"/>
    </location>
</feature>
<dbReference type="InterPro" id="IPR044198">
    <property type="entry name" value="DEK"/>
</dbReference>
<sequence length="468" mass="51604">MATASPTPQVPSNDADVEMTETEVAHEATEKSLETTPEEATISSKASKRKAEDPIPGERRSERARKSTAVFTVSAEVKEEEEFVPPVGPGVKLREIPAVLEAVSKCTKKHGDLLTKLYQVMYSRRYSAPIIKEVKQHILDFCGFAPIDDKEKREKFRDDLAVKLCRGTREFVEQLMDFLHIDRSRKSFTVKNLVPNKDELVYRIIDWLESPFAYDTKSPTAASKPKKKVPACADGLAHRLEKTATTKRATKAKTPISSNDDETDDDDDDALVKKAPKKKVSSKKVLNGDEKIDGAATDDDEAIGNPKSKAKVTKKRKAKTGDADGEVHNDSDTTGSKTQKIKRKTPAKASSEPAAKKKRVVNKKAVQDEAETESDEESFEALARQAEENLSPSATPDAATPLKSSSTPSKQESGALSQDLKDRVKKIMDEGDVEKLTLKSVMETLTADMQTDVSMHKRAIKDFIAESL</sequence>
<dbReference type="OrthoDB" id="370884at2759"/>
<keyword evidence="8" id="KW-1185">Reference proteome</keyword>
<evidence type="ECO:0000256" key="1">
    <source>
        <dbReference type="ARBA" id="ARBA00004123"/>
    </source>
</evidence>
<name>A0A1V9YNF7_ACHHY</name>
<accession>A0A1V9YNF7</accession>
<dbReference type="STRING" id="1202772.A0A1V9YNF7"/>
<evidence type="ECO:0000256" key="3">
    <source>
        <dbReference type="ARBA" id="ARBA00023125"/>
    </source>
</evidence>
<dbReference type="PROSITE" id="PS51998">
    <property type="entry name" value="DEK_C"/>
    <property type="match status" value="1"/>
</dbReference>
<protein>
    <recommendedName>
        <fullName evidence="6">DEK-C domain-containing protein</fullName>
    </recommendedName>
</protein>
<feature type="compositionally biased region" description="Basic and acidic residues" evidence="5">
    <location>
        <begin position="49"/>
        <end position="65"/>
    </location>
</feature>
<evidence type="ECO:0000313" key="8">
    <source>
        <dbReference type="Proteomes" id="UP000243579"/>
    </source>
</evidence>
<dbReference type="PANTHER" id="PTHR13468">
    <property type="entry name" value="DEK PROTEIN"/>
    <property type="match status" value="1"/>
</dbReference>
<feature type="compositionally biased region" description="Basic and acidic residues" evidence="5">
    <location>
        <begin position="319"/>
        <end position="331"/>
    </location>
</feature>
<organism evidence="7 8">
    <name type="scientific">Achlya hypogyna</name>
    <name type="common">Oomycete</name>
    <name type="synonym">Protoachlya hypogyna</name>
    <dbReference type="NCBI Taxonomy" id="1202772"/>
    <lineage>
        <taxon>Eukaryota</taxon>
        <taxon>Sar</taxon>
        <taxon>Stramenopiles</taxon>
        <taxon>Oomycota</taxon>
        <taxon>Saprolegniomycetes</taxon>
        <taxon>Saprolegniales</taxon>
        <taxon>Achlyaceae</taxon>
        <taxon>Achlya</taxon>
    </lineage>
</organism>
<feature type="compositionally biased region" description="Acidic residues" evidence="5">
    <location>
        <begin position="368"/>
        <end position="379"/>
    </location>
</feature>
<dbReference type="InterPro" id="IPR014876">
    <property type="entry name" value="DEK_C"/>
</dbReference>
<feature type="compositionally biased region" description="Polar residues" evidence="5">
    <location>
        <begin position="402"/>
        <end position="416"/>
    </location>
</feature>
<dbReference type="EMBL" id="JNBR01001450">
    <property type="protein sequence ID" value="OQR87316.1"/>
    <property type="molecule type" value="Genomic_DNA"/>
</dbReference>
<comment type="caution">
    <text evidence="7">The sequence shown here is derived from an EMBL/GenBank/DDBJ whole genome shotgun (WGS) entry which is preliminary data.</text>
</comment>
<proteinExistence type="predicted"/>
<comment type="subcellular location">
    <subcellularLocation>
        <location evidence="1">Nucleus</location>
    </subcellularLocation>
</comment>
<dbReference type="Gene3D" id="1.10.10.60">
    <property type="entry name" value="Homeodomain-like"/>
    <property type="match status" value="1"/>
</dbReference>
<evidence type="ECO:0000256" key="4">
    <source>
        <dbReference type="ARBA" id="ARBA00023242"/>
    </source>
</evidence>
<feature type="compositionally biased region" description="Basic residues" evidence="5">
    <location>
        <begin position="308"/>
        <end position="318"/>
    </location>
</feature>
<evidence type="ECO:0000259" key="6">
    <source>
        <dbReference type="PROSITE" id="PS51998"/>
    </source>
</evidence>
<evidence type="ECO:0000313" key="7">
    <source>
        <dbReference type="EMBL" id="OQR87316.1"/>
    </source>
</evidence>
<dbReference type="SUPFAM" id="SSF109715">
    <property type="entry name" value="DEK C-terminal domain"/>
    <property type="match status" value="1"/>
</dbReference>
<dbReference type="Proteomes" id="UP000243579">
    <property type="component" value="Unassembled WGS sequence"/>
</dbReference>
<dbReference type="GO" id="GO:0042393">
    <property type="term" value="F:histone binding"/>
    <property type="evidence" value="ECO:0007669"/>
    <property type="project" value="TreeGrafter"/>
</dbReference>
<evidence type="ECO:0000256" key="2">
    <source>
        <dbReference type="ARBA" id="ARBA00022853"/>
    </source>
</evidence>
<reference evidence="7 8" key="1">
    <citation type="journal article" date="2014" name="Genome Biol. Evol.">
        <title>The secreted proteins of Achlya hypogyna and Thraustotheca clavata identify the ancestral oomycete secretome and reveal gene acquisitions by horizontal gene transfer.</title>
        <authorList>
            <person name="Misner I."/>
            <person name="Blouin N."/>
            <person name="Leonard G."/>
            <person name="Richards T.A."/>
            <person name="Lane C.E."/>
        </authorList>
    </citation>
    <scope>NUCLEOTIDE SEQUENCE [LARGE SCALE GENOMIC DNA]</scope>
    <source>
        <strain evidence="7 8">ATCC 48635</strain>
    </source>
</reference>
<keyword evidence="4" id="KW-0539">Nucleus</keyword>